<feature type="compositionally biased region" description="Gly residues" evidence="5">
    <location>
        <begin position="23"/>
        <end position="32"/>
    </location>
</feature>
<gene>
    <name evidence="4" type="primary">rplO</name>
    <name evidence="7" type="ORF">B6D57_03330</name>
</gene>
<evidence type="ECO:0000313" key="8">
    <source>
        <dbReference type="Proteomes" id="UP000192611"/>
    </source>
</evidence>
<comment type="function">
    <text evidence="4">Binds to the 23S rRNA.</text>
</comment>
<dbReference type="GO" id="GO:0022625">
    <property type="term" value="C:cytosolic large ribosomal subunit"/>
    <property type="evidence" value="ECO:0007669"/>
    <property type="project" value="TreeGrafter"/>
</dbReference>
<evidence type="ECO:0000256" key="5">
    <source>
        <dbReference type="SAM" id="MobiDB-lite"/>
    </source>
</evidence>
<dbReference type="HAMAP" id="MF_01341">
    <property type="entry name" value="Ribosomal_uL15"/>
    <property type="match status" value="1"/>
</dbReference>
<dbReference type="PANTHER" id="PTHR12934">
    <property type="entry name" value="50S RIBOSOMAL PROTEIN L15"/>
    <property type="match status" value="1"/>
</dbReference>
<evidence type="ECO:0000256" key="4">
    <source>
        <dbReference type="HAMAP-Rule" id="MF_01341"/>
    </source>
</evidence>
<dbReference type="InterPro" id="IPR030878">
    <property type="entry name" value="Ribosomal_uL15"/>
</dbReference>
<evidence type="ECO:0000256" key="2">
    <source>
        <dbReference type="ARBA" id="ARBA00022980"/>
    </source>
</evidence>
<comment type="similarity">
    <text evidence="1 4">Belongs to the universal ribosomal protein uL15 family.</text>
</comment>
<feature type="region of interest" description="Disordered" evidence="5">
    <location>
        <begin position="1"/>
        <end position="46"/>
    </location>
</feature>
<dbReference type="Pfam" id="PF00828">
    <property type="entry name" value="Ribosomal_L27A"/>
    <property type="match status" value="1"/>
</dbReference>
<feature type="domain" description="Large ribosomal subunit protein uL15/eL18" evidence="6">
    <location>
        <begin position="76"/>
        <end position="134"/>
    </location>
</feature>
<sequence>MKIEDLSPAKGASRKRKRVGCGSSSGHGGTSGRGHKGQKSRSGAKIRVGFEGGQMPLYRRLPSKGFKPRNKVIFTVINVGDLNVFSDGGVVDIEALKEMGKVKGRNIRVKILGGGEIERSLTVKAHSFSNKAKENLL</sequence>
<name>A0A1W9S0P7_9BACT</name>
<evidence type="ECO:0000313" key="7">
    <source>
        <dbReference type="EMBL" id="OQX90419.1"/>
    </source>
</evidence>
<keyword evidence="4" id="KW-0699">rRNA-binding</keyword>
<keyword evidence="4" id="KW-0694">RNA-binding</keyword>
<protein>
    <recommendedName>
        <fullName evidence="4">Large ribosomal subunit protein uL15</fullName>
    </recommendedName>
</protein>
<dbReference type="Proteomes" id="UP000192611">
    <property type="component" value="Unassembled WGS sequence"/>
</dbReference>
<dbReference type="InterPro" id="IPR021131">
    <property type="entry name" value="Ribosomal_uL15/eL18"/>
</dbReference>
<proteinExistence type="inferred from homology"/>
<dbReference type="Gene3D" id="3.100.10.10">
    <property type="match status" value="1"/>
</dbReference>
<dbReference type="InterPro" id="IPR005749">
    <property type="entry name" value="Ribosomal_uL15_bac-type"/>
</dbReference>
<keyword evidence="3 4" id="KW-0687">Ribonucleoprotein</keyword>
<evidence type="ECO:0000259" key="6">
    <source>
        <dbReference type="Pfam" id="PF00828"/>
    </source>
</evidence>
<dbReference type="AlphaFoldDB" id="A0A1W9S0P7"/>
<reference evidence="8" key="1">
    <citation type="submission" date="2017-03" db="EMBL/GenBank/DDBJ databases">
        <title>Novel pathways for hydrocarbon cycling and metabolic interdependencies in hydrothermal sediment communities.</title>
        <authorList>
            <person name="Dombrowski N."/>
            <person name="Seitz K."/>
            <person name="Teske A."/>
            <person name="Baker B."/>
        </authorList>
    </citation>
    <scope>NUCLEOTIDE SEQUENCE [LARGE SCALE GENOMIC DNA]</scope>
</reference>
<feature type="compositionally biased region" description="Basic residues" evidence="5">
    <location>
        <begin position="33"/>
        <end position="44"/>
    </location>
</feature>
<dbReference type="EMBL" id="NATQ01000057">
    <property type="protein sequence ID" value="OQX90419.1"/>
    <property type="molecule type" value="Genomic_DNA"/>
</dbReference>
<accession>A0A1W9S0P7</accession>
<organism evidence="7 8">
    <name type="scientific">Candidatus Coatesbacteria bacterium 4484_99</name>
    <dbReference type="NCBI Taxonomy" id="1970774"/>
    <lineage>
        <taxon>Bacteria</taxon>
        <taxon>Candidatus Coatesiibacteriota</taxon>
    </lineage>
</organism>
<dbReference type="InterPro" id="IPR036227">
    <property type="entry name" value="Ribosomal_uL15/eL18_sf"/>
</dbReference>
<dbReference type="PANTHER" id="PTHR12934:SF11">
    <property type="entry name" value="LARGE RIBOSOMAL SUBUNIT PROTEIN UL15M"/>
    <property type="match status" value="1"/>
</dbReference>
<keyword evidence="2 4" id="KW-0689">Ribosomal protein</keyword>
<evidence type="ECO:0000256" key="1">
    <source>
        <dbReference type="ARBA" id="ARBA00007320"/>
    </source>
</evidence>
<evidence type="ECO:0000256" key="3">
    <source>
        <dbReference type="ARBA" id="ARBA00023274"/>
    </source>
</evidence>
<comment type="caution">
    <text evidence="7">The sequence shown here is derived from an EMBL/GenBank/DDBJ whole genome shotgun (WGS) entry which is preliminary data.</text>
</comment>
<comment type="subunit">
    <text evidence="4">Part of the 50S ribosomal subunit.</text>
</comment>
<dbReference type="GO" id="GO:0006412">
    <property type="term" value="P:translation"/>
    <property type="evidence" value="ECO:0007669"/>
    <property type="project" value="UniProtKB-UniRule"/>
</dbReference>
<dbReference type="GO" id="GO:0019843">
    <property type="term" value="F:rRNA binding"/>
    <property type="evidence" value="ECO:0007669"/>
    <property type="project" value="UniProtKB-UniRule"/>
</dbReference>
<dbReference type="NCBIfam" id="TIGR01071">
    <property type="entry name" value="rplO_bact"/>
    <property type="match status" value="1"/>
</dbReference>
<dbReference type="GO" id="GO:0003735">
    <property type="term" value="F:structural constituent of ribosome"/>
    <property type="evidence" value="ECO:0007669"/>
    <property type="project" value="InterPro"/>
</dbReference>
<dbReference type="SUPFAM" id="SSF52080">
    <property type="entry name" value="Ribosomal proteins L15p and L18e"/>
    <property type="match status" value="1"/>
</dbReference>